<dbReference type="Gene3D" id="2.170.150.70">
    <property type="match status" value="1"/>
</dbReference>
<name>A0ABZ2I2F3_9HYPH</name>
<dbReference type="PANTHER" id="PTHR28620">
    <property type="entry name" value="CENTROMERE PROTEIN V"/>
    <property type="match status" value="1"/>
</dbReference>
<dbReference type="Proteomes" id="UP001369958">
    <property type="component" value="Chromosome"/>
</dbReference>
<keyword evidence="6" id="KW-1185">Reference proteome</keyword>
<dbReference type="EMBL" id="CP146275">
    <property type="protein sequence ID" value="WWT34039.1"/>
    <property type="molecule type" value="Genomic_DNA"/>
</dbReference>
<proteinExistence type="inferred from homology"/>
<feature type="domain" description="CENP-V/GFA" evidence="4">
    <location>
        <begin position="6"/>
        <end position="116"/>
    </location>
</feature>
<dbReference type="InterPro" id="IPR011057">
    <property type="entry name" value="Mss4-like_sf"/>
</dbReference>
<evidence type="ECO:0000256" key="1">
    <source>
        <dbReference type="ARBA" id="ARBA00005495"/>
    </source>
</evidence>
<dbReference type="Pfam" id="PF04828">
    <property type="entry name" value="GFA"/>
    <property type="match status" value="1"/>
</dbReference>
<organism evidence="5 6">
    <name type="scientific">Pelagibacterium nitratireducens</name>
    <dbReference type="NCBI Taxonomy" id="1046114"/>
    <lineage>
        <taxon>Bacteria</taxon>
        <taxon>Pseudomonadati</taxon>
        <taxon>Pseudomonadota</taxon>
        <taxon>Alphaproteobacteria</taxon>
        <taxon>Hyphomicrobiales</taxon>
        <taxon>Devosiaceae</taxon>
        <taxon>Pelagibacterium</taxon>
    </lineage>
</organism>
<dbReference type="RefSeq" id="WP_338609781.1">
    <property type="nucleotide sequence ID" value="NZ_CP146275.1"/>
</dbReference>
<accession>A0ABZ2I2F3</accession>
<gene>
    <name evidence="5" type="ORF">V6617_06135</name>
</gene>
<dbReference type="SUPFAM" id="SSF51316">
    <property type="entry name" value="Mss4-like"/>
    <property type="match status" value="1"/>
</dbReference>
<evidence type="ECO:0000259" key="4">
    <source>
        <dbReference type="PROSITE" id="PS51891"/>
    </source>
</evidence>
<comment type="similarity">
    <text evidence="1">Belongs to the Gfa family.</text>
</comment>
<evidence type="ECO:0000256" key="2">
    <source>
        <dbReference type="ARBA" id="ARBA00022723"/>
    </source>
</evidence>
<dbReference type="PROSITE" id="PS51891">
    <property type="entry name" value="CENP_V_GFA"/>
    <property type="match status" value="1"/>
</dbReference>
<protein>
    <submittedName>
        <fullName evidence="5">GFA family protein</fullName>
    </submittedName>
</protein>
<sequence>MSVKTYHGSCQCGAVRFEAEIDLSEGTGKCNCTSCRKRRWWSASVKPEAFRALQGEETMVPNRMGTAMFCPGCGVTPFGRVAKAEWNDGESVSINVACLDDAPPDELIAAPVTYYDGLNDNWWAVPSETRHL</sequence>
<keyword evidence="3" id="KW-0862">Zinc</keyword>
<dbReference type="InterPro" id="IPR052355">
    <property type="entry name" value="CENP-V-like"/>
</dbReference>
<keyword evidence="2" id="KW-0479">Metal-binding</keyword>
<evidence type="ECO:0000313" key="5">
    <source>
        <dbReference type="EMBL" id="WWT34039.1"/>
    </source>
</evidence>
<evidence type="ECO:0000256" key="3">
    <source>
        <dbReference type="ARBA" id="ARBA00022833"/>
    </source>
</evidence>
<dbReference type="PANTHER" id="PTHR28620:SF1">
    <property type="entry name" value="CENP-V_GFA DOMAIN-CONTAINING PROTEIN"/>
    <property type="match status" value="1"/>
</dbReference>
<evidence type="ECO:0000313" key="6">
    <source>
        <dbReference type="Proteomes" id="UP001369958"/>
    </source>
</evidence>
<reference evidence="5 6" key="1">
    <citation type="submission" date="2024-02" db="EMBL/GenBank/DDBJ databases">
        <title>Complete genome sequence of Pelagibacterium nitratireducens ZH15.</title>
        <authorList>
            <person name="Zhao L.H."/>
        </authorList>
    </citation>
    <scope>NUCLEOTIDE SEQUENCE [LARGE SCALE GENOMIC DNA]</scope>
    <source>
        <strain evidence="5 6">ZH15</strain>
    </source>
</reference>
<dbReference type="InterPro" id="IPR006913">
    <property type="entry name" value="CENP-V/GFA"/>
</dbReference>